<accession>A0ABY8NYU9</accession>
<dbReference type="SUPFAM" id="SSF53474">
    <property type="entry name" value="alpha/beta-Hydrolases"/>
    <property type="match status" value="1"/>
</dbReference>
<proteinExistence type="predicted"/>
<dbReference type="Proteomes" id="UP001231859">
    <property type="component" value="Chromosome"/>
</dbReference>
<dbReference type="Pfam" id="PF10142">
    <property type="entry name" value="PhoPQ_related"/>
    <property type="match status" value="1"/>
</dbReference>
<feature type="signal peptide" evidence="1">
    <location>
        <begin position="1"/>
        <end position="20"/>
    </location>
</feature>
<dbReference type="Gene3D" id="3.40.50.1820">
    <property type="entry name" value="alpha/beta hydrolase"/>
    <property type="match status" value="1"/>
</dbReference>
<sequence length="479" mass="55082">MKLIKLFFTLFICFCTKSHALSQEKNFQLSNIIIYYQQLLAANPIKYSIYGRDKIDDVELIKYKMVSQVWSPEKLVPPQTWLHNLDIYIPTIPKPKYALIIINGGRRYENKNFSPDFNKEMLLDIAKKTNVIVISINNIVNSYVISNNDNKFLSENEQQYDFIARNWALFMNNPERRALPVDIPMTAVVSQTIRFTKQELKKWNINKFIVSGVSARGCTAWLAAIANPDIAAIVPFANDGLNTNKMLKHVYRSYGKNWPFAFLPFYNQKIDQMIGSFHFLKLMQVVDPLQYLHSDYQNRLSIPKYIINASSDNFYTPDNSRFYYDKLPGIKSLRIIPNTNHINILAFTAPSLISFINRLNRKVPLPKLSTCISKNKLTVHFSEKPVKITRWMAKNPVARDFRRSCGIKYLPSSIKIGTGKNITVAINTKIMGWQATYIEAIFSDGFVATTEVYITPDEKFPITAPPVKNSNCQTLPGRI</sequence>
<gene>
    <name evidence="2" type="ORF">QG404_08430</name>
</gene>
<organism evidence="2 3">
    <name type="scientific">Arsenophonus apicola</name>
    <dbReference type="NCBI Taxonomy" id="2879119"/>
    <lineage>
        <taxon>Bacteria</taxon>
        <taxon>Pseudomonadati</taxon>
        <taxon>Pseudomonadota</taxon>
        <taxon>Gammaproteobacteria</taxon>
        <taxon>Enterobacterales</taxon>
        <taxon>Morganellaceae</taxon>
        <taxon>Arsenophonus</taxon>
    </lineage>
</organism>
<name>A0ABY8NYU9_9GAMM</name>
<dbReference type="InterPro" id="IPR029058">
    <property type="entry name" value="AB_hydrolase_fold"/>
</dbReference>
<dbReference type="RefSeq" id="WP_280937142.1">
    <property type="nucleotide sequence ID" value="NZ_CP123759.1"/>
</dbReference>
<feature type="chain" id="PRO_5045740944" evidence="1">
    <location>
        <begin position="21"/>
        <end position="479"/>
    </location>
</feature>
<evidence type="ECO:0000256" key="1">
    <source>
        <dbReference type="SAM" id="SignalP"/>
    </source>
</evidence>
<evidence type="ECO:0000313" key="2">
    <source>
        <dbReference type="EMBL" id="WGO82422.1"/>
    </source>
</evidence>
<protein>
    <submittedName>
        <fullName evidence="2">PhoPQ-activated protein PqaA family protein</fullName>
    </submittedName>
</protein>
<evidence type="ECO:0000313" key="3">
    <source>
        <dbReference type="Proteomes" id="UP001231859"/>
    </source>
</evidence>
<keyword evidence="3" id="KW-1185">Reference proteome</keyword>
<dbReference type="PANTHER" id="PTHR31497">
    <property type="entry name" value="AUTOCRINE PROLIFERATION REPRESSOR PROTEIN A"/>
    <property type="match status" value="1"/>
</dbReference>
<dbReference type="InterPro" id="IPR009199">
    <property type="entry name" value="PhoPQ-act_pathogen-rel_PqaA"/>
</dbReference>
<dbReference type="EMBL" id="CP123759">
    <property type="protein sequence ID" value="WGO82422.1"/>
    <property type="molecule type" value="Genomic_DNA"/>
</dbReference>
<reference evidence="2 3" key="1">
    <citation type="submission" date="2023-04" db="EMBL/GenBank/DDBJ databases">
        <title>Genome dynamics across the evolutionary transition to endosymbiosis.</title>
        <authorList>
            <person name="Siozios S."/>
            <person name="Nadal-Jimenez P."/>
            <person name="Azagi T."/>
            <person name="Sprong H."/>
            <person name="Frost C.L."/>
            <person name="Parratt S.R."/>
            <person name="Taylor G."/>
            <person name="Brettell L."/>
            <person name="Lew K.C."/>
            <person name="Croft L."/>
            <person name="King K.C."/>
            <person name="Brockhurst M.A."/>
            <person name="Hypsa V."/>
            <person name="Novakova E."/>
            <person name="Darby A.C."/>
            <person name="Hurst G.D.D."/>
        </authorList>
    </citation>
    <scope>NUCLEOTIDE SEQUENCE [LARGE SCALE GENOMIC DNA]</scope>
    <source>
        <strain evidence="3">aApi_AU</strain>
    </source>
</reference>
<dbReference type="PANTHER" id="PTHR31497:SF0">
    <property type="entry name" value="AUTOCRINE PROLIFERATION REPRESSOR PROTEIN A"/>
    <property type="match status" value="1"/>
</dbReference>
<dbReference type="PIRSF" id="PIRSF014728">
    <property type="entry name" value="PqaA"/>
    <property type="match status" value="1"/>
</dbReference>
<keyword evidence="1" id="KW-0732">Signal</keyword>